<feature type="compositionally biased region" description="Low complexity" evidence="1">
    <location>
        <begin position="188"/>
        <end position="201"/>
    </location>
</feature>
<feature type="compositionally biased region" description="Basic residues" evidence="1">
    <location>
        <begin position="1"/>
        <end position="41"/>
    </location>
</feature>
<dbReference type="EMBL" id="CADCUE010000185">
    <property type="protein sequence ID" value="CAA9345998.1"/>
    <property type="molecule type" value="Genomic_DNA"/>
</dbReference>
<proteinExistence type="predicted"/>
<organism evidence="2">
    <name type="scientific">uncultured Frankineae bacterium</name>
    <dbReference type="NCBI Taxonomy" id="437475"/>
    <lineage>
        <taxon>Bacteria</taxon>
        <taxon>Bacillati</taxon>
        <taxon>Actinomycetota</taxon>
        <taxon>Actinomycetes</taxon>
        <taxon>Frankiales</taxon>
        <taxon>environmental samples</taxon>
    </lineage>
</organism>
<feature type="compositionally biased region" description="Basic and acidic residues" evidence="1">
    <location>
        <begin position="165"/>
        <end position="176"/>
    </location>
</feature>
<feature type="non-terminal residue" evidence="2">
    <location>
        <position position="1"/>
    </location>
</feature>
<dbReference type="AlphaFoldDB" id="A0A6J4M247"/>
<name>A0A6J4M247_9ACTN</name>
<feature type="compositionally biased region" description="Basic residues" evidence="1">
    <location>
        <begin position="246"/>
        <end position="258"/>
    </location>
</feature>
<feature type="non-terminal residue" evidence="2">
    <location>
        <position position="272"/>
    </location>
</feature>
<feature type="region of interest" description="Disordered" evidence="1">
    <location>
        <begin position="1"/>
        <end position="272"/>
    </location>
</feature>
<feature type="compositionally biased region" description="Basic and acidic residues" evidence="1">
    <location>
        <begin position="234"/>
        <end position="245"/>
    </location>
</feature>
<evidence type="ECO:0000313" key="2">
    <source>
        <dbReference type="EMBL" id="CAA9345998.1"/>
    </source>
</evidence>
<feature type="compositionally biased region" description="Low complexity" evidence="1">
    <location>
        <begin position="123"/>
        <end position="136"/>
    </location>
</feature>
<evidence type="ECO:0000256" key="1">
    <source>
        <dbReference type="SAM" id="MobiDB-lite"/>
    </source>
</evidence>
<feature type="compositionally biased region" description="Low complexity" evidence="1">
    <location>
        <begin position="220"/>
        <end position="233"/>
    </location>
</feature>
<feature type="compositionally biased region" description="Basic residues" evidence="1">
    <location>
        <begin position="97"/>
        <end position="122"/>
    </location>
</feature>
<feature type="compositionally biased region" description="Basic and acidic residues" evidence="1">
    <location>
        <begin position="142"/>
        <end position="155"/>
    </location>
</feature>
<reference evidence="2" key="1">
    <citation type="submission" date="2020-02" db="EMBL/GenBank/DDBJ databases">
        <authorList>
            <person name="Meier V. D."/>
        </authorList>
    </citation>
    <scope>NUCLEOTIDE SEQUENCE</scope>
    <source>
        <strain evidence="2">AVDCRST_MAG16</strain>
    </source>
</reference>
<protein>
    <submittedName>
        <fullName evidence="2">Uncharacterized protein</fullName>
    </submittedName>
</protein>
<accession>A0A6J4M247</accession>
<feature type="compositionally biased region" description="Low complexity" evidence="1">
    <location>
        <begin position="42"/>
        <end position="89"/>
    </location>
</feature>
<gene>
    <name evidence="2" type="ORF">AVDCRST_MAG16-2054</name>
</gene>
<sequence>EGCQPRRARLGTRLVRAGRGRVRRSRCRRGQRRPLRGRGPARPRAVPAAGVHRSGLVRLGPSGAGRPAAGQPAAGGPPRGLPRPGGLPLVRSQRPARGGRGHRGPGRHALGRGGGRPRRGRGRAVPLRPPARARVGAAGGTDRPRSAGRPQERAPARPARHARAAHHDPPRRDRGDASAGRLARVGSRGAVAPGGPAPLALRRPRPRRPTAGRGAGGPPGLLARAHVRAAGAAARRDRPEGDRRCRGPRRRGGPRRHREPQPRAGPPPSGGL</sequence>
<feature type="compositionally biased region" description="Pro residues" evidence="1">
    <location>
        <begin position="263"/>
        <end position="272"/>
    </location>
</feature>